<keyword evidence="2" id="KW-0812">Transmembrane</keyword>
<protein>
    <submittedName>
        <fullName evidence="3">Uncharacterized protein</fullName>
    </submittedName>
</protein>
<sequence length="130" mass="14282">MLDNFLTKAGPTSSIPARSKKKGSGDVNTGAETERNIHGPHHYHPYYSGSRRPSRGEGLPFFTTEGYAHTPEPQLSPSEEEEEEESSWLCVCGVPVLSFDDVVRCVVGAIALVLLGWLWVGSMYPPNAYE</sequence>
<dbReference type="EMBL" id="JAQQWI010000007">
    <property type="protein sequence ID" value="KAK8026689.1"/>
    <property type="molecule type" value="Genomic_DNA"/>
</dbReference>
<comment type="caution">
    <text evidence="3">The sequence shown here is derived from an EMBL/GenBank/DDBJ whole genome shotgun (WGS) entry which is preliminary data.</text>
</comment>
<evidence type="ECO:0000313" key="3">
    <source>
        <dbReference type="EMBL" id="KAK8026689.1"/>
    </source>
</evidence>
<name>A0ABR1S493_9PEZI</name>
<evidence type="ECO:0000313" key="4">
    <source>
        <dbReference type="Proteomes" id="UP001396898"/>
    </source>
</evidence>
<feature type="transmembrane region" description="Helical" evidence="2">
    <location>
        <begin position="102"/>
        <end position="120"/>
    </location>
</feature>
<proteinExistence type="predicted"/>
<evidence type="ECO:0000256" key="1">
    <source>
        <dbReference type="SAM" id="MobiDB-lite"/>
    </source>
</evidence>
<keyword evidence="2" id="KW-1133">Transmembrane helix</keyword>
<keyword evidence="2" id="KW-0472">Membrane</keyword>
<evidence type="ECO:0000256" key="2">
    <source>
        <dbReference type="SAM" id="Phobius"/>
    </source>
</evidence>
<gene>
    <name evidence="3" type="ORF">PG991_003745</name>
</gene>
<dbReference type="Proteomes" id="UP001396898">
    <property type="component" value="Unassembled WGS sequence"/>
</dbReference>
<organism evidence="3 4">
    <name type="scientific">Apiospora marii</name>
    <dbReference type="NCBI Taxonomy" id="335849"/>
    <lineage>
        <taxon>Eukaryota</taxon>
        <taxon>Fungi</taxon>
        <taxon>Dikarya</taxon>
        <taxon>Ascomycota</taxon>
        <taxon>Pezizomycotina</taxon>
        <taxon>Sordariomycetes</taxon>
        <taxon>Xylariomycetidae</taxon>
        <taxon>Amphisphaeriales</taxon>
        <taxon>Apiosporaceae</taxon>
        <taxon>Apiospora</taxon>
    </lineage>
</organism>
<keyword evidence="4" id="KW-1185">Reference proteome</keyword>
<accession>A0ABR1S493</accession>
<reference evidence="3 4" key="1">
    <citation type="submission" date="2023-01" db="EMBL/GenBank/DDBJ databases">
        <title>Analysis of 21 Apiospora genomes using comparative genomics revels a genus with tremendous synthesis potential of carbohydrate active enzymes and secondary metabolites.</title>
        <authorList>
            <person name="Sorensen T."/>
        </authorList>
    </citation>
    <scope>NUCLEOTIDE SEQUENCE [LARGE SCALE GENOMIC DNA]</scope>
    <source>
        <strain evidence="3 4">CBS 20057</strain>
    </source>
</reference>
<feature type="region of interest" description="Disordered" evidence="1">
    <location>
        <begin position="1"/>
        <end position="82"/>
    </location>
</feature>